<dbReference type="RefSeq" id="WP_145903418.1">
    <property type="nucleotide sequence ID" value="NZ_CXST01000001.1"/>
</dbReference>
<dbReference type="Pfam" id="PF22011">
    <property type="entry name" value="DUF6931"/>
    <property type="match status" value="1"/>
</dbReference>
<dbReference type="Proteomes" id="UP000048926">
    <property type="component" value="Unassembled WGS sequence"/>
</dbReference>
<keyword evidence="2" id="KW-1185">Reference proteome</keyword>
<organism evidence="1 2">
    <name type="scientific">Roseibium aggregatum</name>
    <dbReference type="NCBI Taxonomy" id="187304"/>
    <lineage>
        <taxon>Bacteria</taxon>
        <taxon>Pseudomonadati</taxon>
        <taxon>Pseudomonadota</taxon>
        <taxon>Alphaproteobacteria</taxon>
        <taxon>Hyphomicrobiales</taxon>
        <taxon>Stappiaceae</taxon>
        <taxon>Roseibium</taxon>
    </lineage>
</organism>
<sequence length="198" mass="21009">MGSRIRFTKARQVFETFPELSETVSEPATDIAPDAYALELQKSEAPLSAIAYFAHILPKRESVWWGMNCVAGLDQAKNEDDRQVLKLSETWVREGDEDARVAVHAAAEAAKKDSASVWIGLAAGWSGGSLSPSPEHRVDMPDDLTAKAVNTAVLIALGTLEPAKRDEALKSCLSAGLSFAGGGMMPAVTVGSSSSAFT</sequence>
<dbReference type="EMBL" id="CXST01000001">
    <property type="protein sequence ID" value="CTQ42072.1"/>
    <property type="molecule type" value="Genomic_DNA"/>
</dbReference>
<dbReference type="OrthoDB" id="5572566at2"/>
<gene>
    <name evidence="1" type="ORF">LAL4801_00492</name>
</gene>
<accession>A0A0M6XXP1</accession>
<evidence type="ECO:0000313" key="1">
    <source>
        <dbReference type="EMBL" id="CTQ42072.1"/>
    </source>
</evidence>
<reference evidence="2" key="1">
    <citation type="submission" date="2015-07" db="EMBL/GenBank/DDBJ databases">
        <authorList>
            <person name="Rodrigo-Torres Lidia"/>
            <person name="Arahal R.David."/>
        </authorList>
    </citation>
    <scope>NUCLEOTIDE SEQUENCE [LARGE SCALE GENOMIC DNA]</scope>
    <source>
        <strain evidence="2">CECT 4801</strain>
    </source>
</reference>
<dbReference type="InterPro" id="IPR053855">
    <property type="entry name" value="DUF6931"/>
</dbReference>
<dbReference type="AlphaFoldDB" id="A0A0M6XXP1"/>
<evidence type="ECO:0000313" key="2">
    <source>
        <dbReference type="Proteomes" id="UP000048926"/>
    </source>
</evidence>
<name>A0A0M6XXP1_9HYPH</name>
<proteinExistence type="predicted"/>
<protein>
    <submittedName>
        <fullName evidence="1">Uncharacterized protein</fullName>
    </submittedName>
</protein>
<dbReference type="STRING" id="187304.B0E33_27630"/>